<feature type="domain" description="DUF1559" evidence="2">
    <location>
        <begin position="54"/>
        <end position="273"/>
    </location>
</feature>
<dbReference type="InterPro" id="IPR045584">
    <property type="entry name" value="Pilin-like"/>
</dbReference>
<evidence type="ECO:0000313" key="3">
    <source>
        <dbReference type="EMBL" id="QDV82273.1"/>
    </source>
</evidence>
<keyword evidence="1" id="KW-1133">Transmembrane helix</keyword>
<feature type="transmembrane region" description="Helical" evidence="1">
    <location>
        <begin position="29"/>
        <end position="53"/>
    </location>
</feature>
<reference evidence="3 4" key="1">
    <citation type="submission" date="2019-02" db="EMBL/GenBank/DDBJ databases">
        <title>Deep-cultivation of Planctomycetes and their phenomic and genomic characterization uncovers novel biology.</title>
        <authorList>
            <person name="Wiegand S."/>
            <person name="Jogler M."/>
            <person name="Boedeker C."/>
            <person name="Pinto D."/>
            <person name="Vollmers J."/>
            <person name="Rivas-Marin E."/>
            <person name="Kohn T."/>
            <person name="Peeters S.H."/>
            <person name="Heuer A."/>
            <person name="Rast P."/>
            <person name="Oberbeckmann S."/>
            <person name="Bunk B."/>
            <person name="Jeske O."/>
            <person name="Meyerdierks A."/>
            <person name="Storesund J.E."/>
            <person name="Kallscheuer N."/>
            <person name="Luecker S."/>
            <person name="Lage O.M."/>
            <person name="Pohl T."/>
            <person name="Merkel B.J."/>
            <person name="Hornburger P."/>
            <person name="Mueller R.-W."/>
            <person name="Bruemmer F."/>
            <person name="Labrenz M."/>
            <person name="Spormann A.M."/>
            <person name="Op den Camp H."/>
            <person name="Overmann J."/>
            <person name="Amann R."/>
            <person name="Jetten M.S.M."/>
            <person name="Mascher T."/>
            <person name="Medema M.H."/>
            <person name="Devos D.P."/>
            <person name="Kaster A.-K."/>
            <person name="Ovreas L."/>
            <person name="Rohde M."/>
            <person name="Galperin M.Y."/>
            <person name="Jogler C."/>
        </authorList>
    </citation>
    <scope>NUCLEOTIDE SEQUENCE [LARGE SCALE GENOMIC DNA]</scope>
    <source>
        <strain evidence="3 4">TBK1r</strain>
    </source>
</reference>
<protein>
    <recommendedName>
        <fullName evidence="2">DUF1559 domain-containing protein</fullName>
    </recommendedName>
</protein>
<dbReference type="EMBL" id="CP036432">
    <property type="protein sequence ID" value="QDV82273.1"/>
    <property type="molecule type" value="Genomic_DNA"/>
</dbReference>
<dbReference type="Gene3D" id="3.30.700.10">
    <property type="entry name" value="Glycoprotein, Type 4 Pilin"/>
    <property type="match status" value="1"/>
</dbReference>
<dbReference type="Pfam" id="PF07963">
    <property type="entry name" value="N_methyl"/>
    <property type="match status" value="1"/>
</dbReference>
<gene>
    <name evidence="3" type="ORF">TBK1r_12000</name>
</gene>
<keyword evidence="1" id="KW-0812">Transmembrane</keyword>
<dbReference type="InterPro" id="IPR011453">
    <property type="entry name" value="DUF1559"/>
</dbReference>
<organism evidence="3 4">
    <name type="scientific">Stieleria magnilauensis</name>
    <dbReference type="NCBI Taxonomy" id="2527963"/>
    <lineage>
        <taxon>Bacteria</taxon>
        <taxon>Pseudomonadati</taxon>
        <taxon>Planctomycetota</taxon>
        <taxon>Planctomycetia</taxon>
        <taxon>Pirellulales</taxon>
        <taxon>Pirellulaceae</taxon>
        <taxon>Stieleria</taxon>
    </lineage>
</organism>
<sequence>MSCPNETTISPIFFEPPIDLPAMSTPRRAFTLVELLVVIAIIGILVGLAAPALQSMRESSRRSLCQSRLVPIGMALQSYHDRWQQFPVGTIADSGPVQSEPVGNHHNWLGRLLDLLDQPVVAAQIDRSVSIYDDTNAAVLKLEYPGVKCPSAGRYPPNASCYVGLHHPTEKAIDETDHGAFVLNVPISRDDISDGMSNTAFVSEKLLRDDDLGWLSGTRATLRNVGNGIQINEDPSASLAPLEVGSIGSHHPAGVHVLFGSGEIRFQTDQTDQRVLEQMVDRRDGGLPLHFQSMEEQRRQSVE</sequence>
<evidence type="ECO:0000259" key="2">
    <source>
        <dbReference type="Pfam" id="PF07596"/>
    </source>
</evidence>
<dbReference type="PANTHER" id="PTHR30093:SF2">
    <property type="entry name" value="TYPE II SECRETION SYSTEM PROTEIN H"/>
    <property type="match status" value="1"/>
</dbReference>
<evidence type="ECO:0000313" key="4">
    <source>
        <dbReference type="Proteomes" id="UP000318081"/>
    </source>
</evidence>
<dbReference type="InterPro" id="IPR012902">
    <property type="entry name" value="N_methyl_site"/>
</dbReference>
<accession>A0ABX5XJV5</accession>
<proteinExistence type="predicted"/>
<evidence type="ECO:0000256" key="1">
    <source>
        <dbReference type="SAM" id="Phobius"/>
    </source>
</evidence>
<keyword evidence="4" id="KW-1185">Reference proteome</keyword>
<name>A0ABX5XJV5_9BACT</name>
<dbReference type="NCBIfam" id="TIGR02532">
    <property type="entry name" value="IV_pilin_GFxxxE"/>
    <property type="match status" value="1"/>
</dbReference>
<dbReference type="Pfam" id="PF07596">
    <property type="entry name" value="SBP_bac_10"/>
    <property type="match status" value="1"/>
</dbReference>
<dbReference type="Proteomes" id="UP000318081">
    <property type="component" value="Chromosome"/>
</dbReference>
<dbReference type="PANTHER" id="PTHR30093">
    <property type="entry name" value="GENERAL SECRETION PATHWAY PROTEIN G"/>
    <property type="match status" value="1"/>
</dbReference>
<dbReference type="SUPFAM" id="SSF54523">
    <property type="entry name" value="Pili subunits"/>
    <property type="match status" value="1"/>
</dbReference>
<keyword evidence="1" id="KW-0472">Membrane</keyword>